<reference evidence="1 2" key="1">
    <citation type="journal article" date="2024" name="G3 (Bethesda)">
        <title>Genome assembly of Hibiscus sabdariffa L. provides insights into metabolisms of medicinal natural products.</title>
        <authorList>
            <person name="Kim T."/>
        </authorList>
    </citation>
    <scope>NUCLEOTIDE SEQUENCE [LARGE SCALE GENOMIC DNA]</scope>
    <source>
        <strain evidence="1">TK-2024</strain>
        <tissue evidence="1">Old leaves</tissue>
    </source>
</reference>
<sequence>MEASTVVGLSDSTRNLLTRISEGCGEPNEGLSKPTLGPFTEPKLESWVTISNEDKVLDRLPMTMNEESDDLVDSTKTLLELPQDKSPVLEGCDNLTRGWLEGTMECVVDQWGVDEESRERNQLVDRNTPIDIRNRLMPSLAHGQGGKERCSVTTRTCVAEPKNWQNAIKIVVQEIPRRKKLGVTKCELTYHMCNIARNSGSKNEISPTLLRTSPSSLQFQQVSLEVTDNRGCTYIVGAAPEPWGFTMEEKDQWYSVVDEAQLHSDERNGTYEDLQMRLCCPPLLYGRTMGLLVEVINFTTIRDSLGLTYDVSFELSLFDQLKLGWLAHVQTPSVLLMVLMRCLLIGIGKICELVVAEGSINTFQQCIDANKTISNTCNCLLFKLAGSDSKIGVIVEQRRHDGKLDMVFKLIQETRNVGIHTRIVAYSSLMRACNNTINFDSGRTLIAKGSSGDNVPVDRFISLIEFYLTLLMVDLEFGKKGIEVLDIIVNQLRTTIDGGLVCETHQLSYVRSRGVQLLRTSPPAGREV</sequence>
<proteinExistence type="predicted"/>
<evidence type="ECO:0000313" key="1">
    <source>
        <dbReference type="EMBL" id="KAK9011998.1"/>
    </source>
</evidence>
<protein>
    <submittedName>
        <fullName evidence="1">Uncharacterized protein</fullName>
    </submittedName>
</protein>
<dbReference type="Proteomes" id="UP001396334">
    <property type="component" value="Unassembled WGS sequence"/>
</dbReference>
<keyword evidence="2" id="KW-1185">Reference proteome</keyword>
<dbReference type="EMBL" id="JBBPBN010000022">
    <property type="protein sequence ID" value="KAK9011998.1"/>
    <property type="molecule type" value="Genomic_DNA"/>
</dbReference>
<organism evidence="1 2">
    <name type="scientific">Hibiscus sabdariffa</name>
    <name type="common">roselle</name>
    <dbReference type="NCBI Taxonomy" id="183260"/>
    <lineage>
        <taxon>Eukaryota</taxon>
        <taxon>Viridiplantae</taxon>
        <taxon>Streptophyta</taxon>
        <taxon>Embryophyta</taxon>
        <taxon>Tracheophyta</taxon>
        <taxon>Spermatophyta</taxon>
        <taxon>Magnoliopsida</taxon>
        <taxon>eudicotyledons</taxon>
        <taxon>Gunneridae</taxon>
        <taxon>Pentapetalae</taxon>
        <taxon>rosids</taxon>
        <taxon>malvids</taxon>
        <taxon>Malvales</taxon>
        <taxon>Malvaceae</taxon>
        <taxon>Malvoideae</taxon>
        <taxon>Hibiscus</taxon>
    </lineage>
</organism>
<comment type="caution">
    <text evidence="1">The sequence shown here is derived from an EMBL/GenBank/DDBJ whole genome shotgun (WGS) entry which is preliminary data.</text>
</comment>
<gene>
    <name evidence="1" type="ORF">V6N11_040069</name>
</gene>
<name>A0ABR2RGC7_9ROSI</name>
<accession>A0ABR2RGC7</accession>
<evidence type="ECO:0000313" key="2">
    <source>
        <dbReference type="Proteomes" id="UP001396334"/>
    </source>
</evidence>